<comment type="caution">
    <text evidence="3">The sequence shown here is derived from an EMBL/GenBank/DDBJ whole genome shotgun (WGS) entry which is preliminary data.</text>
</comment>
<gene>
    <name evidence="3" type="ORF">T459_18118</name>
</gene>
<evidence type="ECO:0000313" key="4">
    <source>
        <dbReference type="Proteomes" id="UP000222542"/>
    </source>
</evidence>
<dbReference type="OMA" id="REDSTNC"/>
<dbReference type="InterPro" id="IPR050942">
    <property type="entry name" value="F-box_BR-signaling"/>
</dbReference>
<evidence type="ECO:0000256" key="1">
    <source>
        <dbReference type="SAM" id="MobiDB-lite"/>
    </source>
</evidence>
<reference evidence="3 4" key="1">
    <citation type="journal article" date="2014" name="Nat. Genet.">
        <title>Genome sequence of the hot pepper provides insights into the evolution of pungency in Capsicum species.</title>
        <authorList>
            <person name="Kim S."/>
            <person name="Park M."/>
            <person name="Yeom S.I."/>
            <person name="Kim Y.M."/>
            <person name="Lee J.M."/>
            <person name="Lee H.A."/>
            <person name="Seo E."/>
            <person name="Choi J."/>
            <person name="Cheong K."/>
            <person name="Kim K.T."/>
            <person name="Jung K."/>
            <person name="Lee G.W."/>
            <person name="Oh S.K."/>
            <person name="Bae C."/>
            <person name="Kim S.B."/>
            <person name="Lee H.Y."/>
            <person name="Kim S.Y."/>
            <person name="Kim M.S."/>
            <person name="Kang B.C."/>
            <person name="Jo Y.D."/>
            <person name="Yang H.B."/>
            <person name="Jeong H.J."/>
            <person name="Kang W.H."/>
            <person name="Kwon J.K."/>
            <person name="Shin C."/>
            <person name="Lim J.Y."/>
            <person name="Park J.H."/>
            <person name="Huh J.H."/>
            <person name="Kim J.S."/>
            <person name="Kim B.D."/>
            <person name="Cohen O."/>
            <person name="Paran I."/>
            <person name="Suh M.C."/>
            <person name="Lee S.B."/>
            <person name="Kim Y.K."/>
            <person name="Shin Y."/>
            <person name="Noh S.J."/>
            <person name="Park J."/>
            <person name="Seo Y.S."/>
            <person name="Kwon S.Y."/>
            <person name="Kim H.A."/>
            <person name="Park J.M."/>
            <person name="Kim H.J."/>
            <person name="Choi S.B."/>
            <person name="Bosland P.W."/>
            <person name="Reeves G."/>
            <person name="Jo S.H."/>
            <person name="Lee B.W."/>
            <person name="Cho H.T."/>
            <person name="Choi H.S."/>
            <person name="Lee M.S."/>
            <person name="Yu Y."/>
            <person name="Do Choi Y."/>
            <person name="Park B.S."/>
            <person name="van Deynze A."/>
            <person name="Ashrafi H."/>
            <person name="Hill T."/>
            <person name="Kim W.T."/>
            <person name="Pai H.S."/>
            <person name="Ahn H.K."/>
            <person name="Yeam I."/>
            <person name="Giovannoni J.J."/>
            <person name="Rose J.K."/>
            <person name="Sorensen I."/>
            <person name="Lee S.J."/>
            <person name="Kim R.W."/>
            <person name="Choi I.Y."/>
            <person name="Choi B.S."/>
            <person name="Lim J.S."/>
            <person name="Lee Y.H."/>
            <person name="Choi D."/>
        </authorList>
    </citation>
    <scope>NUCLEOTIDE SEQUENCE [LARGE SCALE GENOMIC DNA]</scope>
    <source>
        <strain evidence="4">cv. CM334</strain>
    </source>
</reference>
<accession>A0A2G2ZDJ1</accession>
<organism evidence="3 4">
    <name type="scientific">Capsicum annuum</name>
    <name type="common">Capsicum pepper</name>
    <dbReference type="NCBI Taxonomy" id="4072"/>
    <lineage>
        <taxon>Eukaryota</taxon>
        <taxon>Viridiplantae</taxon>
        <taxon>Streptophyta</taxon>
        <taxon>Embryophyta</taxon>
        <taxon>Tracheophyta</taxon>
        <taxon>Spermatophyta</taxon>
        <taxon>Magnoliopsida</taxon>
        <taxon>eudicotyledons</taxon>
        <taxon>Gunneridae</taxon>
        <taxon>Pentapetalae</taxon>
        <taxon>asterids</taxon>
        <taxon>lamiids</taxon>
        <taxon>Solanales</taxon>
        <taxon>Solanaceae</taxon>
        <taxon>Solanoideae</taxon>
        <taxon>Capsiceae</taxon>
        <taxon>Capsicum</taxon>
    </lineage>
</organism>
<dbReference type="AlphaFoldDB" id="A0A2G2ZDJ1"/>
<dbReference type="Gramene" id="PHT80066">
    <property type="protein sequence ID" value="PHT80066"/>
    <property type="gene ID" value="T459_18118"/>
</dbReference>
<proteinExistence type="predicted"/>
<reference evidence="3 4" key="2">
    <citation type="journal article" date="2017" name="Genome Biol.">
        <title>New reference genome sequences of hot pepper reveal the massive evolution of plant disease-resistance genes by retroduplication.</title>
        <authorList>
            <person name="Kim S."/>
            <person name="Park J."/>
            <person name="Yeom S.I."/>
            <person name="Kim Y.M."/>
            <person name="Seo E."/>
            <person name="Kim K.T."/>
            <person name="Kim M.S."/>
            <person name="Lee J.M."/>
            <person name="Cheong K."/>
            <person name="Shin H.S."/>
            <person name="Kim S.B."/>
            <person name="Han K."/>
            <person name="Lee J."/>
            <person name="Park M."/>
            <person name="Lee H.A."/>
            <person name="Lee H.Y."/>
            <person name="Lee Y."/>
            <person name="Oh S."/>
            <person name="Lee J.H."/>
            <person name="Choi E."/>
            <person name="Choi E."/>
            <person name="Lee S.E."/>
            <person name="Jeon J."/>
            <person name="Kim H."/>
            <person name="Choi G."/>
            <person name="Song H."/>
            <person name="Lee J."/>
            <person name="Lee S.C."/>
            <person name="Kwon J.K."/>
            <person name="Lee H.Y."/>
            <person name="Koo N."/>
            <person name="Hong Y."/>
            <person name="Kim R.W."/>
            <person name="Kang W.H."/>
            <person name="Huh J.H."/>
            <person name="Kang B.C."/>
            <person name="Yang T.J."/>
            <person name="Lee Y.H."/>
            <person name="Bennetzen J.L."/>
            <person name="Choi D."/>
        </authorList>
    </citation>
    <scope>NUCLEOTIDE SEQUENCE [LARGE SCALE GENOMIC DNA]</scope>
    <source>
        <strain evidence="4">cv. CM334</strain>
    </source>
</reference>
<evidence type="ECO:0000313" key="3">
    <source>
        <dbReference type="EMBL" id="PHT80066.1"/>
    </source>
</evidence>
<name>A0A2G2ZDJ1_CAPAN</name>
<dbReference type="PANTHER" id="PTHR44259">
    <property type="entry name" value="OS07G0183000 PROTEIN-RELATED"/>
    <property type="match status" value="1"/>
</dbReference>
<evidence type="ECO:0000259" key="2">
    <source>
        <dbReference type="Pfam" id="PF03478"/>
    </source>
</evidence>
<dbReference type="InterPro" id="IPR005174">
    <property type="entry name" value="KIB1-4_b-propeller"/>
</dbReference>
<dbReference type="EMBL" id="AYRZ02000006">
    <property type="protein sequence ID" value="PHT80066.1"/>
    <property type="molecule type" value="Genomic_DNA"/>
</dbReference>
<dbReference type="Proteomes" id="UP000222542">
    <property type="component" value="Unassembled WGS sequence"/>
</dbReference>
<feature type="domain" description="KIB1-4 beta-propeller" evidence="2">
    <location>
        <begin position="178"/>
        <end position="497"/>
    </location>
</feature>
<protein>
    <recommendedName>
        <fullName evidence="2">KIB1-4 beta-propeller domain-containing protein</fullName>
    </recommendedName>
</protein>
<dbReference type="Pfam" id="PF03478">
    <property type="entry name" value="Beta-prop_KIB1-4"/>
    <property type="match status" value="1"/>
</dbReference>
<keyword evidence="4" id="KW-1185">Reference proteome</keyword>
<sequence length="525" mass="59805">MDRMETTIDSAANPQPNPESVELSKFFTKQSSFTETDSETETVGVGFSRLIGFCSSKESSARSVGVCSPKNSSNGFRPPMNSSLARPNGFRPPMISSLARLIGFRPSMNSSSLILCHSRTNGGSTTFATATHTEEIARRSVQLPWLMLQPPESTSVYKFYRMFKNDVKVVAVESTQDPSDSYSQFLGSPFLGWMAYIRRKDCQFFLFNPLSGKKIILPPIETLPFIKSFVRNRLSGSVESYTTNYTARGRPISPQIFSESIIKDVVLSSSPMDDDCIAVIIYGCPAELAFCRIRHGHPNSCWILLDSPFKQCYQIVYHSEKKLFYTLSSITDELEAWDLHSDPIKRFHFHEDQTGVLGSRRFPLKKVGRFKRSIVPIYWGDKSYLVYDHQSQELFLVIHFVLTSLGQVVHCVPHIRPDSLPYKTLGFDVFKFDFINDHHLVKLQLLEDIGDRAIFLDERRAFALSTTQFPELRSGSIYFADGRYKWKYNFGGHDMGICNYANDRVIDQIPFPSHTWFIPDVDVDF</sequence>
<feature type="region of interest" description="Disordered" evidence="1">
    <location>
        <begin position="1"/>
        <end position="20"/>
    </location>
</feature>
<dbReference type="PANTHER" id="PTHR44259:SF37">
    <property type="entry name" value="DUF1618 DOMAIN-CONTAINING PROTEIN"/>
    <property type="match status" value="1"/>
</dbReference>